<accession>A0ABV9Z6N0</accession>
<comment type="caution">
    <text evidence="3">The sequence shown here is derived from an EMBL/GenBank/DDBJ whole genome shotgun (WGS) entry which is preliminary data.</text>
</comment>
<dbReference type="Proteomes" id="UP001595796">
    <property type="component" value="Unassembled WGS sequence"/>
</dbReference>
<gene>
    <name evidence="1" type="primary">slyX</name>
    <name evidence="3" type="ORF">ACFPFW_14020</name>
</gene>
<evidence type="ECO:0000313" key="3">
    <source>
        <dbReference type="EMBL" id="MFC5069130.1"/>
    </source>
</evidence>
<sequence length="71" mass="8007">MSDDLAARLEALEIRVAYQDQVLEDLNQTITSQWKDIDRLRREMAALADRVAQAERGAGGEAEDEPPPPHY</sequence>
<dbReference type="RefSeq" id="WP_114957741.1">
    <property type="nucleotide sequence ID" value="NZ_JBHSJF010000006.1"/>
</dbReference>
<comment type="similarity">
    <text evidence="1">Belongs to the SlyX family.</text>
</comment>
<dbReference type="Gene3D" id="1.20.5.300">
    <property type="match status" value="1"/>
</dbReference>
<feature type="compositionally biased region" description="Acidic residues" evidence="2">
    <location>
        <begin position="61"/>
        <end position="71"/>
    </location>
</feature>
<proteinExistence type="inferred from homology"/>
<evidence type="ECO:0000256" key="2">
    <source>
        <dbReference type="SAM" id="MobiDB-lite"/>
    </source>
</evidence>
<protein>
    <recommendedName>
        <fullName evidence="1">Protein SlyX homolog</fullName>
    </recommendedName>
</protein>
<evidence type="ECO:0000256" key="1">
    <source>
        <dbReference type="HAMAP-Rule" id="MF_00715"/>
    </source>
</evidence>
<keyword evidence="4" id="KW-1185">Reference proteome</keyword>
<evidence type="ECO:0000313" key="4">
    <source>
        <dbReference type="Proteomes" id="UP001595796"/>
    </source>
</evidence>
<dbReference type="Pfam" id="PF04102">
    <property type="entry name" value="SlyX"/>
    <property type="match status" value="1"/>
</dbReference>
<dbReference type="PANTHER" id="PTHR36508">
    <property type="entry name" value="PROTEIN SLYX"/>
    <property type="match status" value="1"/>
</dbReference>
<feature type="region of interest" description="Disordered" evidence="2">
    <location>
        <begin position="51"/>
        <end position="71"/>
    </location>
</feature>
<dbReference type="InterPro" id="IPR007236">
    <property type="entry name" value="SlyX"/>
</dbReference>
<reference evidence="4" key="1">
    <citation type="journal article" date="2019" name="Int. J. Syst. Evol. Microbiol.">
        <title>The Global Catalogue of Microorganisms (GCM) 10K type strain sequencing project: providing services to taxonomists for standard genome sequencing and annotation.</title>
        <authorList>
            <consortium name="The Broad Institute Genomics Platform"/>
            <consortium name="The Broad Institute Genome Sequencing Center for Infectious Disease"/>
            <person name="Wu L."/>
            <person name="Ma J."/>
        </authorList>
    </citation>
    <scope>NUCLEOTIDE SEQUENCE [LARGE SCALE GENOMIC DNA]</scope>
    <source>
        <strain evidence="4">CGMCC 1.16444</strain>
    </source>
</reference>
<organism evidence="3 4">
    <name type="scientific">Flaviflagellibacter deserti</name>
    <dbReference type="NCBI Taxonomy" id="2267266"/>
    <lineage>
        <taxon>Bacteria</taxon>
        <taxon>Pseudomonadati</taxon>
        <taxon>Pseudomonadota</taxon>
        <taxon>Alphaproteobacteria</taxon>
        <taxon>Hyphomicrobiales</taxon>
        <taxon>Flaviflagellibacter</taxon>
    </lineage>
</organism>
<name>A0ABV9Z6N0_9HYPH</name>
<dbReference type="EMBL" id="JBHSJF010000006">
    <property type="protein sequence ID" value="MFC5069130.1"/>
    <property type="molecule type" value="Genomic_DNA"/>
</dbReference>
<dbReference type="HAMAP" id="MF_00715">
    <property type="entry name" value="SlyX"/>
    <property type="match status" value="1"/>
</dbReference>
<dbReference type="PANTHER" id="PTHR36508:SF1">
    <property type="entry name" value="PROTEIN SLYX"/>
    <property type="match status" value="1"/>
</dbReference>